<feature type="region of interest" description="Disordered" evidence="1">
    <location>
        <begin position="329"/>
        <end position="349"/>
    </location>
</feature>
<dbReference type="SUPFAM" id="SSF52540">
    <property type="entry name" value="P-loop containing nucleoside triphosphate hydrolases"/>
    <property type="match status" value="1"/>
</dbReference>
<reference evidence="2 3" key="1">
    <citation type="submission" date="2017-12" db="EMBL/GenBank/DDBJ databases">
        <title>Comparative genomics of Botrytis spp.</title>
        <authorList>
            <person name="Valero-Jimenez C.A."/>
            <person name="Tapia P."/>
            <person name="Veloso J."/>
            <person name="Silva-Moreno E."/>
            <person name="Staats M."/>
            <person name="Valdes J.H."/>
            <person name="Van Kan J.A.L."/>
        </authorList>
    </citation>
    <scope>NUCLEOTIDE SEQUENCE [LARGE SCALE GENOMIC DNA]</scope>
    <source>
        <strain evidence="2 3">Bt9001</strain>
    </source>
</reference>
<evidence type="ECO:0000313" key="3">
    <source>
        <dbReference type="Proteomes" id="UP000297777"/>
    </source>
</evidence>
<dbReference type="OrthoDB" id="3490816at2759"/>
<gene>
    <name evidence="2" type="ORF">BTUL_0312g00050</name>
</gene>
<dbReference type="AlphaFoldDB" id="A0A4Z1ECU5"/>
<feature type="compositionally biased region" description="Basic and acidic residues" evidence="1">
    <location>
        <begin position="329"/>
        <end position="346"/>
    </location>
</feature>
<name>A0A4Z1ECU5_9HELO</name>
<accession>A0A4Z1ECU5</accession>
<dbReference type="Gene3D" id="3.40.50.300">
    <property type="entry name" value="P-loop containing nucleotide triphosphate hydrolases"/>
    <property type="match status" value="1"/>
</dbReference>
<evidence type="ECO:0000313" key="2">
    <source>
        <dbReference type="EMBL" id="TGO07197.1"/>
    </source>
</evidence>
<sequence length="397" mass="45054">MNTKITLLGDRNVGKTSMASLILQLDYLSIGSHPLYESIQEISTTDHLDELLKKSPGWAECLVMIYNIGSPSSFDLGTKLFARALKYRSPRVAIVVANVDDANERSVNREQIEQFMKGYKGFDLHFLETSIRDFQKVFQSPIQPRFFSDQYYPFMRVVQKDGRVVDAEVTTQRSPDLNVINVETSLCWQILPMPMGTFDKQSVHISAEVLAEEDAQEDAQEDAVEDVCSVTPHSMSIPLREKSKTNISNDSMISTVKPPTEQGWVNSLLETFVREYIDSNRRYSVESSIEEKCMEAPTMEREVDEDLATPPTALRAFQIISHDYIEDVREPNEPRSKVSPESRVEVSTDMQELKSGMLSNAQSYGERESYLSEDTILENIGGNSGVKFGWFRYLCCL</sequence>
<protein>
    <submittedName>
        <fullName evidence="2">Uncharacterized protein</fullName>
    </submittedName>
</protein>
<dbReference type="InterPro" id="IPR027417">
    <property type="entry name" value="P-loop_NTPase"/>
</dbReference>
<keyword evidence="3" id="KW-1185">Reference proteome</keyword>
<organism evidence="2 3">
    <name type="scientific">Botrytis tulipae</name>
    <dbReference type="NCBI Taxonomy" id="87230"/>
    <lineage>
        <taxon>Eukaryota</taxon>
        <taxon>Fungi</taxon>
        <taxon>Dikarya</taxon>
        <taxon>Ascomycota</taxon>
        <taxon>Pezizomycotina</taxon>
        <taxon>Leotiomycetes</taxon>
        <taxon>Helotiales</taxon>
        <taxon>Sclerotiniaceae</taxon>
        <taxon>Botrytis</taxon>
    </lineage>
</organism>
<dbReference type="EMBL" id="PQXH01000310">
    <property type="protein sequence ID" value="TGO07197.1"/>
    <property type="molecule type" value="Genomic_DNA"/>
</dbReference>
<evidence type="ECO:0000256" key="1">
    <source>
        <dbReference type="SAM" id="MobiDB-lite"/>
    </source>
</evidence>
<proteinExistence type="predicted"/>
<comment type="caution">
    <text evidence="2">The sequence shown here is derived from an EMBL/GenBank/DDBJ whole genome shotgun (WGS) entry which is preliminary data.</text>
</comment>
<dbReference type="Proteomes" id="UP000297777">
    <property type="component" value="Unassembled WGS sequence"/>
</dbReference>